<organism evidence="1 2">
    <name type="scientific">Ilex paraguariensis</name>
    <name type="common">yerba mate</name>
    <dbReference type="NCBI Taxonomy" id="185542"/>
    <lineage>
        <taxon>Eukaryota</taxon>
        <taxon>Viridiplantae</taxon>
        <taxon>Streptophyta</taxon>
        <taxon>Embryophyta</taxon>
        <taxon>Tracheophyta</taxon>
        <taxon>Spermatophyta</taxon>
        <taxon>Magnoliopsida</taxon>
        <taxon>eudicotyledons</taxon>
        <taxon>Gunneridae</taxon>
        <taxon>Pentapetalae</taxon>
        <taxon>asterids</taxon>
        <taxon>campanulids</taxon>
        <taxon>Aquifoliales</taxon>
        <taxon>Aquifoliaceae</taxon>
        <taxon>Ilex</taxon>
    </lineage>
</organism>
<dbReference type="EMBL" id="CAUOFW020009880">
    <property type="protein sequence ID" value="CAK9187271.1"/>
    <property type="molecule type" value="Genomic_DNA"/>
</dbReference>
<accession>A0ABC8V1P7</accession>
<sequence>MVVDSWYYYVGTYRRTWSDKAATSALTPNPSINQSKSEYYLSSFLQSLDQNQIGPSQPATRIGFCGEPEEGLATLTNGSRPRVHAEVGGTEWFELLKVTTGHPGGTCDYWWTAVALPPKWWGN</sequence>
<reference evidence="1 2" key="1">
    <citation type="submission" date="2024-02" db="EMBL/GenBank/DDBJ databases">
        <authorList>
            <person name="Vignale AGUSTIN F."/>
            <person name="Sosa J E."/>
            <person name="Modenutti C."/>
        </authorList>
    </citation>
    <scope>NUCLEOTIDE SEQUENCE [LARGE SCALE GENOMIC DNA]</scope>
</reference>
<comment type="caution">
    <text evidence="1">The sequence shown here is derived from an EMBL/GenBank/DDBJ whole genome shotgun (WGS) entry which is preliminary data.</text>
</comment>
<evidence type="ECO:0000313" key="1">
    <source>
        <dbReference type="EMBL" id="CAK9187271.1"/>
    </source>
</evidence>
<evidence type="ECO:0000313" key="2">
    <source>
        <dbReference type="Proteomes" id="UP001642360"/>
    </source>
</evidence>
<proteinExistence type="predicted"/>
<name>A0ABC8V1P7_9AQUA</name>
<protein>
    <submittedName>
        <fullName evidence="1">Uncharacterized protein</fullName>
    </submittedName>
</protein>
<keyword evidence="2" id="KW-1185">Reference proteome</keyword>
<dbReference type="Proteomes" id="UP001642360">
    <property type="component" value="Unassembled WGS sequence"/>
</dbReference>
<dbReference type="AlphaFoldDB" id="A0ABC8V1P7"/>
<gene>
    <name evidence="1" type="ORF">ILEXP_LOCUS57780</name>
</gene>